<evidence type="ECO:0000256" key="6">
    <source>
        <dbReference type="HAMAP-Rule" id="MF_00821"/>
    </source>
</evidence>
<dbReference type="HAMAP" id="MF_00821">
    <property type="entry name" value="SecB"/>
    <property type="match status" value="1"/>
</dbReference>
<reference evidence="7 8" key="1">
    <citation type="submission" date="2016-11" db="EMBL/GenBank/DDBJ databases">
        <authorList>
            <person name="Jaros S."/>
            <person name="Januszkiewicz K."/>
            <person name="Wedrychowicz H."/>
        </authorList>
    </citation>
    <scope>NUCLEOTIDE SEQUENCE [LARGE SCALE GENOMIC DNA]</scope>
    <source>
        <strain evidence="7 8">DSM 100565</strain>
    </source>
</reference>
<dbReference type="Pfam" id="PF02556">
    <property type="entry name" value="SecB"/>
    <property type="match status" value="1"/>
</dbReference>
<dbReference type="GO" id="GO:0051082">
    <property type="term" value="F:unfolded protein binding"/>
    <property type="evidence" value="ECO:0007669"/>
    <property type="project" value="InterPro"/>
</dbReference>
<comment type="function">
    <text evidence="6">One of the proteins required for the normal export of preproteins out of the cell cytoplasm. It is a molecular chaperone that binds to a subset of precursor proteins, maintaining them in a translocation-competent state. It also specifically binds to its receptor SecA.</text>
</comment>
<dbReference type="NCBIfam" id="NF004392">
    <property type="entry name" value="PRK05751.1-3"/>
    <property type="match status" value="1"/>
</dbReference>
<dbReference type="NCBIfam" id="TIGR00809">
    <property type="entry name" value="secB"/>
    <property type="match status" value="1"/>
</dbReference>
<dbReference type="GO" id="GO:0006457">
    <property type="term" value="P:protein folding"/>
    <property type="evidence" value="ECO:0007669"/>
    <property type="project" value="UniProtKB-UniRule"/>
</dbReference>
<dbReference type="SUPFAM" id="SSF54611">
    <property type="entry name" value="SecB-like"/>
    <property type="match status" value="1"/>
</dbReference>
<comment type="subcellular location">
    <subcellularLocation>
        <location evidence="6">Cytoplasm</location>
    </subcellularLocation>
</comment>
<dbReference type="OrthoDB" id="9795145at2"/>
<dbReference type="InterPro" id="IPR003708">
    <property type="entry name" value="SecB"/>
</dbReference>
<evidence type="ECO:0000313" key="8">
    <source>
        <dbReference type="Proteomes" id="UP000184292"/>
    </source>
</evidence>
<gene>
    <name evidence="6" type="primary">secB</name>
    <name evidence="7" type="ORF">SAMN05444417_2639</name>
</gene>
<sequence length="177" mass="19445">MGETPDTPQGDAAAGGQQAQKVNMKVLTQYIRDLSFENGLARNGITGQVEPDISVQVKLDARKRGADNQYEVITKLTCTSKSKSGGETLFVLELEYAGIFQVEGVPEAQLHPYLLIECPRMTFPYVRRIVGDLTRDGGFPPLNLDQIDFLAIYRQEIQRRMEAQQAAGAPTNGATQA</sequence>
<dbReference type="InterPro" id="IPR035958">
    <property type="entry name" value="SecB-like_sf"/>
</dbReference>
<keyword evidence="5 6" id="KW-0143">Chaperone</keyword>
<evidence type="ECO:0000256" key="4">
    <source>
        <dbReference type="ARBA" id="ARBA00023010"/>
    </source>
</evidence>
<dbReference type="AlphaFoldDB" id="A0A1M6G290"/>
<keyword evidence="6" id="KW-0963">Cytoplasm</keyword>
<name>A0A1M6G290_9RHOB</name>
<evidence type="ECO:0000256" key="3">
    <source>
        <dbReference type="ARBA" id="ARBA00022927"/>
    </source>
</evidence>
<dbReference type="STRING" id="1447782.SAMN05444417_2639"/>
<dbReference type="GO" id="GO:0015031">
    <property type="term" value="P:protein transport"/>
    <property type="evidence" value="ECO:0007669"/>
    <property type="project" value="UniProtKB-UniRule"/>
</dbReference>
<evidence type="ECO:0000313" key="7">
    <source>
        <dbReference type="EMBL" id="SHJ04095.1"/>
    </source>
</evidence>
<comment type="subunit">
    <text evidence="6">Homotetramer, a dimer of dimers. One homotetramer interacts with 1 SecA dimer.</text>
</comment>
<keyword evidence="2 6" id="KW-0813">Transport</keyword>
<keyword evidence="4 6" id="KW-0811">Translocation</keyword>
<evidence type="ECO:0000256" key="1">
    <source>
        <dbReference type="ARBA" id="ARBA00009990"/>
    </source>
</evidence>
<dbReference type="GO" id="GO:0051262">
    <property type="term" value="P:protein tetramerization"/>
    <property type="evidence" value="ECO:0007669"/>
    <property type="project" value="InterPro"/>
</dbReference>
<dbReference type="GO" id="GO:0005737">
    <property type="term" value="C:cytoplasm"/>
    <property type="evidence" value="ECO:0007669"/>
    <property type="project" value="UniProtKB-SubCell"/>
</dbReference>
<proteinExistence type="inferred from homology"/>
<dbReference type="PRINTS" id="PR01594">
    <property type="entry name" value="SECBCHAPRONE"/>
</dbReference>
<comment type="similarity">
    <text evidence="1 6">Belongs to the SecB family.</text>
</comment>
<keyword evidence="3 6" id="KW-0653">Protein transport</keyword>
<accession>A0A1M6G290</accession>
<dbReference type="PANTHER" id="PTHR36918:SF1">
    <property type="entry name" value="PROTEIN-EXPORT PROTEIN SECB"/>
    <property type="match status" value="1"/>
</dbReference>
<evidence type="ECO:0000256" key="5">
    <source>
        <dbReference type="ARBA" id="ARBA00023186"/>
    </source>
</evidence>
<dbReference type="EMBL" id="FQYO01000004">
    <property type="protein sequence ID" value="SHJ04095.1"/>
    <property type="molecule type" value="Genomic_DNA"/>
</dbReference>
<dbReference type="PANTHER" id="PTHR36918">
    <property type="match status" value="1"/>
</dbReference>
<dbReference type="Gene3D" id="3.10.420.10">
    <property type="entry name" value="SecB-like"/>
    <property type="match status" value="1"/>
</dbReference>
<evidence type="ECO:0000256" key="2">
    <source>
        <dbReference type="ARBA" id="ARBA00022448"/>
    </source>
</evidence>
<protein>
    <recommendedName>
        <fullName evidence="6">Protein-export protein SecB</fullName>
    </recommendedName>
</protein>
<dbReference type="Proteomes" id="UP000184292">
    <property type="component" value="Unassembled WGS sequence"/>
</dbReference>
<keyword evidence="8" id="KW-1185">Reference proteome</keyword>
<dbReference type="RefSeq" id="WP_073331349.1">
    <property type="nucleotide sequence ID" value="NZ_FQYO01000004.1"/>
</dbReference>
<organism evidence="7 8">
    <name type="scientific">Wenxinia saemankumensis</name>
    <dbReference type="NCBI Taxonomy" id="1447782"/>
    <lineage>
        <taxon>Bacteria</taxon>
        <taxon>Pseudomonadati</taxon>
        <taxon>Pseudomonadota</taxon>
        <taxon>Alphaproteobacteria</taxon>
        <taxon>Rhodobacterales</taxon>
        <taxon>Roseobacteraceae</taxon>
        <taxon>Wenxinia</taxon>
    </lineage>
</organism>